<dbReference type="SUPFAM" id="SSF48592">
    <property type="entry name" value="GroEL equatorial domain-like"/>
    <property type="match status" value="1"/>
</dbReference>
<dbReference type="InterPro" id="IPR017998">
    <property type="entry name" value="Chaperone_TCP-1"/>
</dbReference>
<dbReference type="Gene3D" id="1.10.560.10">
    <property type="entry name" value="GroEL-like equatorial domain"/>
    <property type="match status" value="1"/>
</dbReference>
<dbReference type="InterPro" id="IPR002423">
    <property type="entry name" value="Cpn60/GroEL/TCP-1"/>
</dbReference>
<dbReference type="Gene3D" id="3.30.260.10">
    <property type="entry name" value="TCP-1-like chaperonin intermediate domain"/>
    <property type="match status" value="1"/>
</dbReference>
<feature type="non-terminal residue" evidence="6">
    <location>
        <position position="1"/>
    </location>
</feature>
<dbReference type="InterPro" id="IPR042619">
    <property type="entry name" value="BBS10"/>
</dbReference>
<dbReference type="GO" id="GO:0140662">
    <property type="term" value="F:ATP-dependent protein folding chaperone"/>
    <property type="evidence" value="ECO:0007669"/>
    <property type="project" value="InterPro"/>
</dbReference>
<dbReference type="GO" id="GO:0005524">
    <property type="term" value="F:ATP binding"/>
    <property type="evidence" value="ECO:0007669"/>
    <property type="project" value="UniProtKB-KW"/>
</dbReference>
<evidence type="ECO:0000256" key="2">
    <source>
        <dbReference type="ARBA" id="ARBA00022741"/>
    </source>
</evidence>
<feature type="non-terminal residue" evidence="6">
    <location>
        <position position="394"/>
    </location>
</feature>
<keyword evidence="4 5" id="KW-0143">Chaperone</keyword>
<dbReference type="SUPFAM" id="SSF52029">
    <property type="entry name" value="GroEL apical domain-like"/>
    <property type="match status" value="1"/>
</dbReference>
<dbReference type="InterPro" id="IPR027413">
    <property type="entry name" value="GROEL-like_equatorial_sf"/>
</dbReference>
<dbReference type="Gene3D" id="3.50.7.10">
    <property type="entry name" value="GroEL"/>
    <property type="match status" value="1"/>
</dbReference>
<evidence type="ECO:0000256" key="5">
    <source>
        <dbReference type="RuleBase" id="RU004187"/>
    </source>
</evidence>
<dbReference type="PRINTS" id="PR00304">
    <property type="entry name" value="TCOMPLEXTCP1"/>
</dbReference>
<keyword evidence="7" id="KW-1185">Reference proteome</keyword>
<dbReference type="InterPro" id="IPR027409">
    <property type="entry name" value="GroEL-like_apical_dom_sf"/>
</dbReference>
<comment type="caution">
    <text evidence="6">The sequence shown here is derived from an EMBL/GenBank/DDBJ whole genome shotgun (WGS) entry which is preliminary data.</text>
</comment>
<dbReference type="Pfam" id="PF00118">
    <property type="entry name" value="Cpn60_TCP1"/>
    <property type="match status" value="1"/>
</dbReference>
<reference evidence="6 7" key="1">
    <citation type="submission" date="2024-04" db="EMBL/GenBank/DDBJ databases">
        <authorList>
            <consortium name="Genoscope - CEA"/>
            <person name="William W."/>
        </authorList>
    </citation>
    <scope>NUCLEOTIDE SEQUENCE [LARGE SCALE GENOMIC DNA]</scope>
</reference>
<evidence type="ECO:0000256" key="3">
    <source>
        <dbReference type="ARBA" id="ARBA00022840"/>
    </source>
</evidence>
<evidence type="ECO:0008006" key="8">
    <source>
        <dbReference type="Google" id="ProtNLM"/>
    </source>
</evidence>
<dbReference type="PANTHER" id="PTHR14667:SF2">
    <property type="entry name" value="BARDET-BIEDL SYNDROME 10 PROTEIN"/>
    <property type="match status" value="1"/>
</dbReference>
<keyword evidence="2 5" id="KW-0547">Nucleotide-binding</keyword>
<gene>
    <name evidence="6" type="ORF">GSLYS_00015627001</name>
</gene>
<evidence type="ECO:0000256" key="1">
    <source>
        <dbReference type="ARBA" id="ARBA00008020"/>
    </source>
</evidence>
<dbReference type="PANTHER" id="PTHR14667">
    <property type="entry name" value="BARDET-BIEDL SYNDROME 10 PROTEIN"/>
    <property type="match status" value="1"/>
</dbReference>
<proteinExistence type="inferred from homology"/>
<evidence type="ECO:0000313" key="6">
    <source>
        <dbReference type="EMBL" id="CAL1542021.1"/>
    </source>
</evidence>
<sequence length="394" mass="44129">LKDLIVISGSLKNVIARCLGPKCQRTLLTSSTGHTVLTKDGLSILESLHFAHPVSRCILDSLRTFRSNYGDGCKTFVIYLHHLLTAIEEECMKQDCDSTSLKVKVAKYLHEFLSNDLGSVYATLQDYIHKQLNSVMSQDQISLNALLQNVVKTYLGGAYSEEIELHLAEIIISYLNSTNFTSAEVSLALEWFDNCVNILNLVSDYSNSCVKEGIFLSGFIFMTSVPVTFNTIIMQCPIEGYREDDCGDVLKLSSNYLDSVVTYKTKVVHQFLLGLTKHKVSLILTSHRVPDYILQMCSELKINLVCCLEKSDLDFVSFNTKKLPVTSIHDDLTSSNLIAPDSYEYAAIGGKEFLKLLLDRSGLIWYPSCLFLCSPLDSLAQQLKEIIRKSLKLV</sequence>
<organism evidence="6 7">
    <name type="scientific">Lymnaea stagnalis</name>
    <name type="common">Great pond snail</name>
    <name type="synonym">Helix stagnalis</name>
    <dbReference type="NCBI Taxonomy" id="6523"/>
    <lineage>
        <taxon>Eukaryota</taxon>
        <taxon>Metazoa</taxon>
        <taxon>Spiralia</taxon>
        <taxon>Lophotrochozoa</taxon>
        <taxon>Mollusca</taxon>
        <taxon>Gastropoda</taxon>
        <taxon>Heterobranchia</taxon>
        <taxon>Euthyneura</taxon>
        <taxon>Panpulmonata</taxon>
        <taxon>Hygrophila</taxon>
        <taxon>Lymnaeoidea</taxon>
        <taxon>Lymnaeidae</taxon>
        <taxon>Lymnaea</taxon>
    </lineage>
</organism>
<dbReference type="EMBL" id="CAXITT010000466">
    <property type="protein sequence ID" value="CAL1542021.1"/>
    <property type="molecule type" value="Genomic_DNA"/>
</dbReference>
<dbReference type="AlphaFoldDB" id="A0AAV2I884"/>
<keyword evidence="3 5" id="KW-0067">ATP-binding</keyword>
<accession>A0AAV2I884</accession>
<dbReference type="InterPro" id="IPR027410">
    <property type="entry name" value="TCP-1-like_intermed_sf"/>
</dbReference>
<comment type="similarity">
    <text evidence="1 5">Belongs to the TCP-1 chaperonin family.</text>
</comment>
<dbReference type="Proteomes" id="UP001497497">
    <property type="component" value="Unassembled WGS sequence"/>
</dbReference>
<evidence type="ECO:0000313" key="7">
    <source>
        <dbReference type="Proteomes" id="UP001497497"/>
    </source>
</evidence>
<name>A0AAV2I884_LYMST</name>
<dbReference type="GO" id="GO:0051131">
    <property type="term" value="P:chaperone-mediated protein complex assembly"/>
    <property type="evidence" value="ECO:0007669"/>
    <property type="project" value="InterPro"/>
</dbReference>
<evidence type="ECO:0000256" key="4">
    <source>
        <dbReference type="ARBA" id="ARBA00023186"/>
    </source>
</evidence>
<protein>
    <recommendedName>
        <fullName evidence="8">Bardet-Biedl syndrome 10</fullName>
    </recommendedName>
</protein>